<dbReference type="InterPro" id="IPR036291">
    <property type="entry name" value="NAD(P)-bd_dom_sf"/>
</dbReference>
<comment type="cofactor">
    <cofactor evidence="1">
        <name>Zn(2+)</name>
        <dbReference type="ChEBI" id="CHEBI:29105"/>
    </cofactor>
</comment>
<dbReference type="Pfam" id="PF08240">
    <property type="entry name" value="ADH_N"/>
    <property type="match status" value="1"/>
</dbReference>
<dbReference type="GO" id="GO:0046872">
    <property type="term" value="F:metal ion binding"/>
    <property type="evidence" value="ECO:0007669"/>
    <property type="project" value="UniProtKB-KW"/>
</dbReference>
<evidence type="ECO:0000256" key="5">
    <source>
        <dbReference type="ARBA" id="ARBA00023002"/>
    </source>
</evidence>
<dbReference type="InterPro" id="IPR013149">
    <property type="entry name" value="ADH-like_C"/>
</dbReference>
<feature type="domain" description="Alcohol dehydrogenase-like C-terminal" evidence="6">
    <location>
        <begin position="176"/>
        <end position="302"/>
    </location>
</feature>
<evidence type="ECO:0000256" key="4">
    <source>
        <dbReference type="ARBA" id="ARBA00022833"/>
    </source>
</evidence>
<dbReference type="Proteomes" id="UP000275356">
    <property type="component" value="Unassembled WGS sequence"/>
</dbReference>
<dbReference type="SUPFAM" id="SSF51735">
    <property type="entry name" value="NAD(P)-binding Rossmann-fold domains"/>
    <property type="match status" value="1"/>
</dbReference>
<comment type="caution">
    <text evidence="8">The sequence shown here is derived from an EMBL/GenBank/DDBJ whole genome shotgun (WGS) entry which is preliminary data.</text>
</comment>
<reference evidence="8 9" key="1">
    <citation type="submission" date="2018-11" db="EMBL/GenBank/DDBJ databases">
        <title>Sequencing the genomes of 1000 actinobacteria strains.</title>
        <authorList>
            <person name="Klenk H.-P."/>
        </authorList>
    </citation>
    <scope>NUCLEOTIDE SEQUENCE [LARGE SCALE GENOMIC DNA]</scope>
    <source>
        <strain evidence="8 9">DSM 13521</strain>
    </source>
</reference>
<protein>
    <submittedName>
        <fullName evidence="8">L-iditol 2-dehydrogenase</fullName>
    </submittedName>
</protein>
<dbReference type="RefSeq" id="WP_245967984.1">
    <property type="nucleotide sequence ID" value="NZ_RKHQ01000001.1"/>
</dbReference>
<dbReference type="PANTHER" id="PTHR43161:SF9">
    <property type="entry name" value="SORBITOL DEHYDROGENASE"/>
    <property type="match status" value="1"/>
</dbReference>
<dbReference type="Gene3D" id="3.90.180.10">
    <property type="entry name" value="Medium-chain alcohol dehydrogenases, catalytic domain"/>
    <property type="match status" value="1"/>
</dbReference>
<evidence type="ECO:0000313" key="8">
    <source>
        <dbReference type="EMBL" id="ROR97291.1"/>
    </source>
</evidence>
<dbReference type="PANTHER" id="PTHR43161">
    <property type="entry name" value="SORBITOL DEHYDROGENASE"/>
    <property type="match status" value="1"/>
</dbReference>
<dbReference type="InterPro" id="IPR011032">
    <property type="entry name" value="GroES-like_sf"/>
</dbReference>
<evidence type="ECO:0000313" key="9">
    <source>
        <dbReference type="Proteomes" id="UP000275356"/>
    </source>
</evidence>
<comment type="similarity">
    <text evidence="2">Belongs to the zinc-containing alcohol dehydrogenase family.</text>
</comment>
<keyword evidence="9" id="KW-1185">Reference proteome</keyword>
<dbReference type="GO" id="GO:0016491">
    <property type="term" value="F:oxidoreductase activity"/>
    <property type="evidence" value="ECO:0007669"/>
    <property type="project" value="UniProtKB-KW"/>
</dbReference>
<evidence type="ECO:0000256" key="2">
    <source>
        <dbReference type="ARBA" id="ARBA00008072"/>
    </source>
</evidence>
<feature type="domain" description="Alcohol dehydrogenase-like N-terminal" evidence="7">
    <location>
        <begin position="30"/>
        <end position="138"/>
    </location>
</feature>
<evidence type="ECO:0000259" key="6">
    <source>
        <dbReference type="Pfam" id="PF00107"/>
    </source>
</evidence>
<evidence type="ECO:0000259" key="7">
    <source>
        <dbReference type="Pfam" id="PF08240"/>
    </source>
</evidence>
<dbReference type="SUPFAM" id="SSF50129">
    <property type="entry name" value="GroES-like"/>
    <property type="match status" value="1"/>
</dbReference>
<dbReference type="Gene3D" id="3.40.50.720">
    <property type="entry name" value="NAD(P)-binding Rossmann-like Domain"/>
    <property type="match status" value="1"/>
</dbReference>
<proteinExistence type="inferred from homology"/>
<dbReference type="EMBL" id="RKHQ01000001">
    <property type="protein sequence ID" value="ROR97291.1"/>
    <property type="molecule type" value="Genomic_DNA"/>
</dbReference>
<gene>
    <name evidence="8" type="ORF">EDD28_1888</name>
</gene>
<dbReference type="AlphaFoldDB" id="A0A3N2DBW8"/>
<accession>A0A3N2DBW8</accession>
<sequence length="341" mass="35942">MGELPPTMRRGRLFAARDLRLDEVPLPVPGPGETLVRMTDMGLCGSDLHWFADGGIGDAVLTDPLVPGHELAGVAVDGPYAGRRVALDPAIPCEECEHCLENDRNLCPAVRFSGHSSTEGGLVEYKTWPTRLIHPLPDGMTGADGAMLEPLGVALHAWDLAHGRLVQDVAVVGCGPIGLMLVQLARRLGGGGRVVAVEPLAHRREAALRYGADVAVAPDDLAAAEAVLTHGGAHTVFEVAGNDRAIAASLALARPGARVVLAGIPDDDRSSFGAGLARRKGLTLVMVRRMKEMYDRTIRLVESGTVDVRGLVSDRLPLASAAEAFERGVARDGLKVVIGLD</sequence>
<dbReference type="Pfam" id="PF00107">
    <property type="entry name" value="ADH_zinc_N"/>
    <property type="match status" value="1"/>
</dbReference>
<dbReference type="InterPro" id="IPR013154">
    <property type="entry name" value="ADH-like_N"/>
</dbReference>
<keyword evidence="4" id="KW-0862">Zinc</keyword>
<evidence type="ECO:0000256" key="1">
    <source>
        <dbReference type="ARBA" id="ARBA00001947"/>
    </source>
</evidence>
<keyword evidence="3" id="KW-0479">Metal-binding</keyword>
<evidence type="ECO:0000256" key="3">
    <source>
        <dbReference type="ARBA" id="ARBA00022723"/>
    </source>
</evidence>
<organism evidence="8 9">
    <name type="scientific">Salana multivorans</name>
    <dbReference type="NCBI Taxonomy" id="120377"/>
    <lineage>
        <taxon>Bacteria</taxon>
        <taxon>Bacillati</taxon>
        <taxon>Actinomycetota</taxon>
        <taxon>Actinomycetes</taxon>
        <taxon>Micrococcales</taxon>
        <taxon>Beutenbergiaceae</taxon>
        <taxon>Salana</taxon>
    </lineage>
</organism>
<name>A0A3N2DBW8_9MICO</name>
<keyword evidence="5" id="KW-0560">Oxidoreductase</keyword>